<gene>
    <name evidence="1" type="ORF">GGI18_001803</name>
</gene>
<accession>A0ACC1KIH2</accession>
<sequence>MPAFLIIGAANFYGRALVEQLCAERPDDGSWEIRGVDKVLPQLASFPSDVLALYATIDYRMGNLRCAAFLAQAFARDDGRAWDFVFNFGAEQKFGQAAHVYDQDVRQLAARVAELSRGARVLVHLSTALVFGAAANANANAACAEDAAADAPGALARSHADAEASARAAGVPAVVLRPALCYGPGDRQNAAPMLIMGQLSRAGGSAMPVLWDRGLRISTVHVADVARAALAAGRWQQARAGAAVFNVADGGDTTNGQLAQAVGALFGVEPSFQNVAVNFMAKRLGSAELAEEVNQSLLGPWMDLLAAHGVANSPLSPYMDPEHPRAASTGR</sequence>
<proteinExistence type="predicted"/>
<protein>
    <submittedName>
        <fullName evidence="1">Uncharacterized protein</fullName>
    </submittedName>
</protein>
<dbReference type="EMBL" id="JANBUK010000336">
    <property type="protein sequence ID" value="KAJ2790431.1"/>
    <property type="molecule type" value="Genomic_DNA"/>
</dbReference>
<organism evidence="1 2">
    <name type="scientific">Coemansia linderi</name>
    <dbReference type="NCBI Taxonomy" id="2663919"/>
    <lineage>
        <taxon>Eukaryota</taxon>
        <taxon>Fungi</taxon>
        <taxon>Fungi incertae sedis</taxon>
        <taxon>Zoopagomycota</taxon>
        <taxon>Kickxellomycotina</taxon>
        <taxon>Kickxellomycetes</taxon>
        <taxon>Kickxellales</taxon>
        <taxon>Kickxellaceae</taxon>
        <taxon>Coemansia</taxon>
    </lineage>
</organism>
<reference evidence="1" key="1">
    <citation type="submission" date="2022-07" db="EMBL/GenBank/DDBJ databases">
        <title>Phylogenomic reconstructions and comparative analyses of Kickxellomycotina fungi.</title>
        <authorList>
            <person name="Reynolds N.K."/>
            <person name="Stajich J.E."/>
            <person name="Barry K."/>
            <person name="Grigoriev I.V."/>
            <person name="Crous P."/>
            <person name="Smith M.E."/>
        </authorList>
    </citation>
    <scope>NUCLEOTIDE SEQUENCE</scope>
    <source>
        <strain evidence="1">BCRC 34191</strain>
    </source>
</reference>
<evidence type="ECO:0000313" key="2">
    <source>
        <dbReference type="Proteomes" id="UP001140066"/>
    </source>
</evidence>
<dbReference type="Proteomes" id="UP001140066">
    <property type="component" value="Unassembled WGS sequence"/>
</dbReference>
<comment type="caution">
    <text evidence="1">The sequence shown here is derived from an EMBL/GenBank/DDBJ whole genome shotgun (WGS) entry which is preliminary data.</text>
</comment>
<evidence type="ECO:0000313" key="1">
    <source>
        <dbReference type="EMBL" id="KAJ2790431.1"/>
    </source>
</evidence>
<keyword evidence="2" id="KW-1185">Reference proteome</keyword>
<name>A0ACC1KIH2_9FUNG</name>